<keyword evidence="5" id="KW-0539">Nucleus</keyword>
<keyword evidence="3" id="KW-0238">DNA-binding</keyword>
<dbReference type="CDD" id="cd10017">
    <property type="entry name" value="B3_DNA"/>
    <property type="match status" value="1"/>
</dbReference>
<keyword evidence="4" id="KW-0804">Transcription</keyword>
<keyword evidence="2" id="KW-0805">Transcription regulation</keyword>
<name>A0AAV1RK02_9ROSI</name>
<evidence type="ECO:0000256" key="1">
    <source>
        <dbReference type="ARBA" id="ARBA00004123"/>
    </source>
</evidence>
<dbReference type="AlphaFoldDB" id="A0AAV1RK02"/>
<accession>A0AAV1RK02</accession>
<dbReference type="SUPFAM" id="SSF101936">
    <property type="entry name" value="DNA-binding pseudobarrel domain"/>
    <property type="match status" value="1"/>
</dbReference>
<evidence type="ECO:0000256" key="2">
    <source>
        <dbReference type="ARBA" id="ARBA00023015"/>
    </source>
</evidence>
<comment type="subcellular location">
    <subcellularLocation>
        <location evidence="1">Nucleus</location>
    </subcellularLocation>
</comment>
<evidence type="ECO:0000313" key="7">
    <source>
        <dbReference type="EMBL" id="CAK7337034.1"/>
    </source>
</evidence>
<evidence type="ECO:0000256" key="5">
    <source>
        <dbReference type="ARBA" id="ARBA00023242"/>
    </source>
</evidence>
<reference evidence="7 8" key="1">
    <citation type="submission" date="2024-01" db="EMBL/GenBank/DDBJ databases">
        <authorList>
            <person name="Waweru B."/>
        </authorList>
    </citation>
    <scope>NUCLEOTIDE SEQUENCE [LARGE SCALE GENOMIC DNA]</scope>
</reference>
<dbReference type="GO" id="GO:0005634">
    <property type="term" value="C:nucleus"/>
    <property type="evidence" value="ECO:0007669"/>
    <property type="project" value="UniProtKB-SubCell"/>
</dbReference>
<dbReference type="EMBL" id="CAWUPB010001010">
    <property type="protein sequence ID" value="CAK7337034.1"/>
    <property type="molecule type" value="Genomic_DNA"/>
</dbReference>
<keyword evidence="8" id="KW-1185">Reference proteome</keyword>
<dbReference type="InterPro" id="IPR015300">
    <property type="entry name" value="DNA-bd_pseudobarrel_sf"/>
</dbReference>
<feature type="domain" description="TF-B3" evidence="6">
    <location>
        <begin position="84"/>
        <end position="185"/>
    </location>
</feature>
<dbReference type="SMART" id="SM01019">
    <property type="entry name" value="B3"/>
    <property type="match status" value="1"/>
</dbReference>
<proteinExistence type="predicted"/>
<dbReference type="Gene3D" id="2.40.330.10">
    <property type="entry name" value="DNA-binding pseudobarrel domain"/>
    <property type="match status" value="1"/>
</dbReference>
<organism evidence="7 8">
    <name type="scientific">Dovyalis caffra</name>
    <dbReference type="NCBI Taxonomy" id="77055"/>
    <lineage>
        <taxon>Eukaryota</taxon>
        <taxon>Viridiplantae</taxon>
        <taxon>Streptophyta</taxon>
        <taxon>Embryophyta</taxon>
        <taxon>Tracheophyta</taxon>
        <taxon>Spermatophyta</taxon>
        <taxon>Magnoliopsida</taxon>
        <taxon>eudicotyledons</taxon>
        <taxon>Gunneridae</taxon>
        <taxon>Pentapetalae</taxon>
        <taxon>rosids</taxon>
        <taxon>fabids</taxon>
        <taxon>Malpighiales</taxon>
        <taxon>Salicaceae</taxon>
        <taxon>Flacourtieae</taxon>
        <taxon>Dovyalis</taxon>
    </lineage>
</organism>
<sequence length="193" mass="21505">MSDSQNSTPAVFGWQVESSGFSSKMRDFDEFIADLDIQYVFELEWNLAVVLKWVGDLDRKDNAGDSIEDHPNRICTAVESIEVFSKILSQTDIASRLSIPLGCLKHFSFPQGESSIGFDVVDSLQQSWPFTLSVRPQGHAKPSITGSWTSFARAKGARLGDVVSLYKHIHADGEVKYSITVKRKIFNVLANMT</sequence>
<comment type="caution">
    <text evidence="7">The sequence shown here is derived from an EMBL/GenBank/DDBJ whole genome shotgun (WGS) entry which is preliminary data.</text>
</comment>
<evidence type="ECO:0000256" key="4">
    <source>
        <dbReference type="ARBA" id="ARBA00023163"/>
    </source>
</evidence>
<evidence type="ECO:0000256" key="3">
    <source>
        <dbReference type="ARBA" id="ARBA00023125"/>
    </source>
</evidence>
<dbReference type="Proteomes" id="UP001314170">
    <property type="component" value="Unassembled WGS sequence"/>
</dbReference>
<evidence type="ECO:0000259" key="6">
    <source>
        <dbReference type="SMART" id="SM01019"/>
    </source>
</evidence>
<gene>
    <name evidence="7" type="ORF">DCAF_LOCUS12061</name>
</gene>
<evidence type="ECO:0000313" key="8">
    <source>
        <dbReference type="Proteomes" id="UP001314170"/>
    </source>
</evidence>
<dbReference type="GO" id="GO:0003677">
    <property type="term" value="F:DNA binding"/>
    <property type="evidence" value="ECO:0007669"/>
    <property type="project" value="UniProtKB-KW"/>
</dbReference>
<protein>
    <recommendedName>
        <fullName evidence="6">TF-B3 domain-containing protein</fullName>
    </recommendedName>
</protein>
<dbReference type="InterPro" id="IPR003340">
    <property type="entry name" value="B3_DNA-bd"/>
</dbReference>